<comment type="caution">
    <text evidence="2">The sequence shown here is derived from an EMBL/GenBank/DDBJ whole genome shotgun (WGS) entry which is preliminary data.</text>
</comment>
<keyword evidence="1" id="KW-1133">Transmembrane helix</keyword>
<dbReference type="RefSeq" id="WP_394486249.1">
    <property type="nucleotide sequence ID" value="NZ_JBIGIA010000001.1"/>
</dbReference>
<dbReference type="EMBL" id="JBIGIA010000001">
    <property type="protein sequence ID" value="MFG6455591.1"/>
    <property type="molecule type" value="Genomic_DNA"/>
</dbReference>
<accession>A0ABW7G118</accession>
<protein>
    <recommendedName>
        <fullName evidence="4">NERD domain-containing protein</fullName>
    </recommendedName>
</protein>
<evidence type="ECO:0000256" key="1">
    <source>
        <dbReference type="SAM" id="Phobius"/>
    </source>
</evidence>
<feature type="transmembrane region" description="Helical" evidence="1">
    <location>
        <begin position="62"/>
        <end position="81"/>
    </location>
</feature>
<evidence type="ECO:0008006" key="4">
    <source>
        <dbReference type="Google" id="ProtNLM"/>
    </source>
</evidence>
<reference evidence="2 3" key="1">
    <citation type="submission" date="2024-09" db="EMBL/GenBank/DDBJ databases">
        <title>Novel species of the genus Pelomonas and Roseateles isolated from streams.</title>
        <authorList>
            <person name="Lu H."/>
        </authorList>
    </citation>
    <scope>NUCLEOTIDE SEQUENCE [LARGE SCALE GENOMIC DNA]</scope>
    <source>
        <strain evidence="2 3">BYS96W</strain>
    </source>
</reference>
<evidence type="ECO:0000313" key="3">
    <source>
        <dbReference type="Proteomes" id="UP001606305"/>
    </source>
</evidence>
<keyword evidence="1" id="KW-0812">Transmembrane</keyword>
<dbReference type="Proteomes" id="UP001606305">
    <property type="component" value="Unassembled WGS sequence"/>
</dbReference>
<keyword evidence="1" id="KW-0472">Membrane</keyword>
<feature type="transmembrane region" description="Helical" evidence="1">
    <location>
        <begin position="38"/>
        <end position="56"/>
    </location>
</feature>
<organism evidence="2 3">
    <name type="scientific">Pelomonas nitida</name>
    <dbReference type="NCBI Taxonomy" id="3299027"/>
    <lineage>
        <taxon>Bacteria</taxon>
        <taxon>Pseudomonadati</taxon>
        <taxon>Pseudomonadota</taxon>
        <taxon>Betaproteobacteria</taxon>
        <taxon>Burkholderiales</taxon>
        <taxon>Sphaerotilaceae</taxon>
        <taxon>Roseateles</taxon>
    </lineage>
</organism>
<sequence>MRQLKAVVCRMLAAARSAWLPVLRQEADGVYQPLPPPGLSLALLGAAMVASVLLVLGRGGAWMSLSVAAGLALGFALRTLLAWRRHGARGRPLVRLADGVLTIRHTGQDVTVPLLPLVHLVVYGPAGHRTYRFVGADGHWQEVRPQWSAPSEAAVIASLQGALGERVIVETPQTAFEQARGDGPYFGS</sequence>
<keyword evidence="3" id="KW-1185">Reference proteome</keyword>
<evidence type="ECO:0000313" key="2">
    <source>
        <dbReference type="EMBL" id="MFG6455591.1"/>
    </source>
</evidence>
<proteinExistence type="predicted"/>
<name>A0ABW7G118_9BURK</name>
<gene>
    <name evidence="2" type="ORF">ACG00X_01980</name>
</gene>